<evidence type="ECO:0000313" key="2">
    <source>
        <dbReference type="EMBL" id="TFY99007.1"/>
    </source>
</evidence>
<proteinExistence type="predicted"/>
<reference evidence="2 3" key="1">
    <citation type="submission" date="2019-03" db="EMBL/GenBank/DDBJ databases">
        <title>Ramlibacter sp. 18x22-1, whole genome shotgun sequence.</title>
        <authorList>
            <person name="Zhang X."/>
            <person name="Feng G."/>
            <person name="Zhu H."/>
        </authorList>
    </citation>
    <scope>NUCLEOTIDE SEQUENCE [LARGE SCALE GENOMIC DNA]</scope>
    <source>
        <strain evidence="2 3">18x22-1</strain>
    </source>
</reference>
<comment type="caution">
    <text evidence="2">The sequence shown here is derived from an EMBL/GenBank/DDBJ whole genome shotgun (WGS) entry which is preliminary data.</text>
</comment>
<evidence type="ECO:0000256" key="1">
    <source>
        <dbReference type="SAM" id="MobiDB-lite"/>
    </source>
</evidence>
<accession>A0A4Z0BL72</accession>
<gene>
    <name evidence="2" type="ORF">EZ216_15705</name>
</gene>
<keyword evidence="3" id="KW-1185">Reference proteome</keyword>
<dbReference type="RefSeq" id="WP_135250726.1">
    <property type="nucleotide sequence ID" value="NZ_SMLK01000005.1"/>
</dbReference>
<sequence length="64" mass="7471">MATFVNFCLVMASFNLTLCVLRDARREWLRRRQADREPNSKDWSQLRVGPERSGLPPVRAAKRP</sequence>
<evidence type="ECO:0000313" key="3">
    <source>
        <dbReference type="Proteomes" id="UP000297839"/>
    </source>
</evidence>
<name>A0A4Z0BL72_9BURK</name>
<feature type="region of interest" description="Disordered" evidence="1">
    <location>
        <begin position="33"/>
        <end position="64"/>
    </location>
</feature>
<protein>
    <submittedName>
        <fullName evidence="2">Uncharacterized protein</fullName>
    </submittedName>
</protein>
<dbReference type="Proteomes" id="UP000297839">
    <property type="component" value="Unassembled WGS sequence"/>
</dbReference>
<organism evidence="2 3">
    <name type="scientific">Ramlibacter humi</name>
    <dbReference type="NCBI Taxonomy" id="2530451"/>
    <lineage>
        <taxon>Bacteria</taxon>
        <taxon>Pseudomonadati</taxon>
        <taxon>Pseudomonadota</taxon>
        <taxon>Betaproteobacteria</taxon>
        <taxon>Burkholderiales</taxon>
        <taxon>Comamonadaceae</taxon>
        <taxon>Ramlibacter</taxon>
    </lineage>
</organism>
<dbReference type="EMBL" id="SMLK01000005">
    <property type="protein sequence ID" value="TFY99007.1"/>
    <property type="molecule type" value="Genomic_DNA"/>
</dbReference>
<dbReference type="AlphaFoldDB" id="A0A4Z0BL72"/>